<gene>
    <name evidence="3" type="ORF">LARV_01371</name>
</gene>
<reference evidence="3" key="1">
    <citation type="submission" date="2015-07" db="EMBL/GenBank/DDBJ databases">
        <title>Draft Genome Sequences of Anaerolinea thermolimosa IMO-1, Bellilinea caldifistulae GOMI-1, Leptolinea tardivitalis YMTK-2, Levilinea saccharolytica KIBI-1,Longilinea arvoryzae KOME-1, Previously Described as Members of the Anaerolineaceae (Chloroflexi).</title>
        <authorList>
            <person name="Sekiguchi Y."/>
            <person name="Ohashi A."/>
            <person name="Matsuura N."/>
            <person name="Tourlousse M.D."/>
        </authorList>
    </citation>
    <scope>NUCLEOTIDE SEQUENCE [LARGE SCALE GENOMIC DNA]</scope>
    <source>
        <strain evidence="3">KOME-1</strain>
    </source>
</reference>
<dbReference type="InterPro" id="IPR052911">
    <property type="entry name" value="Corrinoid_activation_enz"/>
</dbReference>
<dbReference type="Pfam" id="PF14574">
    <property type="entry name" value="RACo_C_ter"/>
    <property type="match status" value="1"/>
</dbReference>
<dbReference type="InterPro" id="IPR042259">
    <property type="entry name" value="Raco-like_middle_sf"/>
</dbReference>
<organism evidence="3">
    <name type="scientific">Longilinea arvoryzae</name>
    <dbReference type="NCBI Taxonomy" id="360412"/>
    <lineage>
        <taxon>Bacteria</taxon>
        <taxon>Bacillati</taxon>
        <taxon>Chloroflexota</taxon>
        <taxon>Anaerolineae</taxon>
        <taxon>Anaerolineales</taxon>
        <taxon>Anaerolineaceae</taxon>
        <taxon>Longilinea</taxon>
    </lineage>
</organism>
<dbReference type="Pfam" id="PF17651">
    <property type="entry name" value="Raco_middle"/>
    <property type="match status" value="1"/>
</dbReference>
<dbReference type="PANTHER" id="PTHR42895:SF1">
    <property type="entry name" value="IRON-SULFUR CLUSTER PROTEIN"/>
    <property type="match status" value="1"/>
</dbReference>
<dbReference type="InterPro" id="IPR027980">
    <property type="entry name" value="RACo_C"/>
</dbReference>
<dbReference type="SUPFAM" id="SSF51726">
    <property type="entry name" value="UROD/MetE-like"/>
    <property type="match status" value="1"/>
</dbReference>
<proteinExistence type="predicted"/>
<name>A0A0S7BF44_9CHLR</name>
<evidence type="ECO:0000313" key="4">
    <source>
        <dbReference type="Proteomes" id="UP000055060"/>
    </source>
</evidence>
<dbReference type="InterPro" id="IPR038071">
    <property type="entry name" value="UROD/MetE-like_sf"/>
</dbReference>
<dbReference type="GO" id="GO:0006779">
    <property type="term" value="P:porphyrin-containing compound biosynthetic process"/>
    <property type="evidence" value="ECO:0007669"/>
    <property type="project" value="InterPro"/>
</dbReference>
<keyword evidence="4" id="KW-1185">Reference proteome</keyword>
<protein>
    <submittedName>
        <fullName evidence="3">Uncharacterized metal-binding protein</fullName>
    </submittedName>
</protein>
<accession>A0A0S7BF44</accession>
<feature type="domain" description="RACo C-terminal" evidence="1">
    <location>
        <begin position="148"/>
        <end position="386"/>
    </location>
</feature>
<dbReference type="STRING" id="360412.LARV_01371"/>
<dbReference type="GO" id="GO:0004853">
    <property type="term" value="F:uroporphyrinogen decarboxylase activity"/>
    <property type="evidence" value="ECO:0007669"/>
    <property type="project" value="InterPro"/>
</dbReference>
<dbReference type="EMBL" id="DF967972">
    <property type="protein sequence ID" value="GAP13616.1"/>
    <property type="molecule type" value="Genomic_DNA"/>
</dbReference>
<dbReference type="PANTHER" id="PTHR42895">
    <property type="entry name" value="IRON-SULFUR CLUSTER-BINDING PROTEIN-RELATED"/>
    <property type="match status" value="1"/>
</dbReference>
<dbReference type="Proteomes" id="UP000055060">
    <property type="component" value="Unassembled WGS sequence"/>
</dbReference>
<dbReference type="InterPro" id="IPR041414">
    <property type="entry name" value="Raco-like_middle"/>
</dbReference>
<sequence>MHLEAAARLVRLANGSPVLGELIGPFSLAGRIFGVSESLELSAAEPELLEELLKKTTGFELEYARAFKQQGVHGVILAEPAAGLPVESLGTAPYLPAVTEPLEIPARQIGLSIAPNANGYFPPNIAGFVGADHVAMLLAAREVTSSSTVLAIDIGTNTEVSLFHAGQHYCCSCASGPAFEGAHIHQGMRAAPGAIERVRLESDRVWVQTVGNAPAVGICGSGVLDAVAELRRQERIDSRGVFTSSSEKARRAFILVPAGQSGNRADIVLTRKDINEIQLAKGAIRSGIDILLETAGIPADRVDQIIIAGAFGTYLNLESALRIGMFPALPLQRFTQVGNAAGAGACLLLASASARQSAREIASKAHYVELTTYAGYVDHFSRALSL</sequence>
<evidence type="ECO:0000259" key="1">
    <source>
        <dbReference type="Pfam" id="PF14574"/>
    </source>
</evidence>
<dbReference type="AlphaFoldDB" id="A0A0S7BF44"/>
<dbReference type="Gene3D" id="3.30.420.480">
    <property type="entry name" value="Domain of unknown function (DUF4445)"/>
    <property type="match status" value="1"/>
</dbReference>
<evidence type="ECO:0000313" key="3">
    <source>
        <dbReference type="EMBL" id="GAP13616.1"/>
    </source>
</evidence>
<evidence type="ECO:0000259" key="2">
    <source>
        <dbReference type="Pfam" id="PF17651"/>
    </source>
</evidence>
<feature type="domain" description="RACo-like middle region" evidence="2">
    <location>
        <begin position="82"/>
        <end position="140"/>
    </location>
</feature>